<evidence type="ECO:0000313" key="2">
    <source>
        <dbReference type="Proteomes" id="UP000194127"/>
    </source>
</evidence>
<dbReference type="OrthoDB" id="10287435at2759"/>
<dbReference type="EMBL" id="KZ110610">
    <property type="protein sequence ID" value="OSX56913.1"/>
    <property type="molecule type" value="Genomic_DNA"/>
</dbReference>
<dbReference type="GeneID" id="36332224"/>
<gene>
    <name evidence="1" type="ORF">POSPLADRAFT_1158064</name>
</gene>
<dbReference type="AlphaFoldDB" id="A0A1X6MLF4"/>
<accession>A0A1X6MLF4</accession>
<reference evidence="1 2" key="1">
    <citation type="submission" date="2017-04" db="EMBL/GenBank/DDBJ databases">
        <title>Genome Sequence of the Model Brown-Rot Fungus Postia placenta SB12.</title>
        <authorList>
            <consortium name="DOE Joint Genome Institute"/>
            <person name="Gaskell J."/>
            <person name="Kersten P."/>
            <person name="Larrondo L.F."/>
            <person name="Canessa P."/>
            <person name="Martinez D."/>
            <person name="Hibbett D."/>
            <person name="Schmoll M."/>
            <person name="Kubicek C.P."/>
            <person name="Martinez A.T."/>
            <person name="Yadav J."/>
            <person name="Master E."/>
            <person name="Magnuson J.K."/>
            <person name="James T."/>
            <person name="Yaver D."/>
            <person name="Berka R."/>
            <person name="Labutti K."/>
            <person name="Lipzen A."/>
            <person name="Aerts A."/>
            <person name="Barry K."/>
            <person name="Henrissat B."/>
            <person name="Blanchette R."/>
            <person name="Grigoriev I."/>
            <person name="Cullen D."/>
        </authorList>
    </citation>
    <scope>NUCLEOTIDE SEQUENCE [LARGE SCALE GENOMIC DNA]</scope>
    <source>
        <strain evidence="1 2">MAD-698-R-SB12</strain>
    </source>
</reference>
<name>A0A1X6MLF4_9APHY</name>
<proteinExistence type="predicted"/>
<feature type="non-terminal residue" evidence="1">
    <location>
        <position position="1"/>
    </location>
</feature>
<sequence length="227" mass="24794">CLRLPMRGHYLPGNPGLSYLRGITNTSSTQGATAAANLEQMNRQICANLHTAVLVASEQDKREARRLIDHARKRRDACKVVETIKFAGEIVSRADLALKVRKSVDKAVRLCRGVYPVMVTNPATEPLTNSRPMDDAEPFNGSIPFTGLDALVAGGPKPSAVGCRKCAIAFAIMASVNNCTQGIVFQQNTDSIMRQPRFNLKPPSSLRAARIRPLSSFSERERMKSAT</sequence>
<protein>
    <submittedName>
        <fullName evidence="1">Uncharacterized protein</fullName>
    </submittedName>
</protein>
<dbReference type="Proteomes" id="UP000194127">
    <property type="component" value="Unassembled WGS sequence"/>
</dbReference>
<evidence type="ECO:0000313" key="1">
    <source>
        <dbReference type="EMBL" id="OSX56913.1"/>
    </source>
</evidence>
<keyword evidence="2" id="KW-1185">Reference proteome</keyword>
<dbReference type="RefSeq" id="XP_024333707.1">
    <property type="nucleotide sequence ID" value="XM_024487275.1"/>
</dbReference>
<organism evidence="1 2">
    <name type="scientific">Postia placenta MAD-698-R-SB12</name>
    <dbReference type="NCBI Taxonomy" id="670580"/>
    <lineage>
        <taxon>Eukaryota</taxon>
        <taxon>Fungi</taxon>
        <taxon>Dikarya</taxon>
        <taxon>Basidiomycota</taxon>
        <taxon>Agaricomycotina</taxon>
        <taxon>Agaricomycetes</taxon>
        <taxon>Polyporales</taxon>
        <taxon>Adustoporiaceae</taxon>
        <taxon>Rhodonia</taxon>
    </lineage>
</organism>